<dbReference type="GO" id="GO:0003677">
    <property type="term" value="F:DNA binding"/>
    <property type="evidence" value="ECO:0007669"/>
    <property type="project" value="UniProtKB-KW"/>
</dbReference>
<dbReference type="Pfam" id="PF13411">
    <property type="entry name" value="MerR_1"/>
    <property type="match status" value="1"/>
</dbReference>
<dbReference type="Proteomes" id="UP000193484">
    <property type="component" value="Unassembled WGS sequence"/>
</dbReference>
<protein>
    <submittedName>
        <fullName evidence="3">MerR family transcriptional regulator</fullName>
    </submittedName>
</protein>
<dbReference type="EMBL" id="LQOJ01000030">
    <property type="protein sequence ID" value="ORV04559.1"/>
    <property type="molecule type" value="Genomic_DNA"/>
</dbReference>
<dbReference type="InterPro" id="IPR009061">
    <property type="entry name" value="DNA-bd_dom_put_sf"/>
</dbReference>
<dbReference type="InterPro" id="IPR047057">
    <property type="entry name" value="MerR_fam"/>
</dbReference>
<dbReference type="AlphaFoldDB" id="A0A1X1RFD9"/>
<evidence type="ECO:0000313" key="3">
    <source>
        <dbReference type="EMBL" id="ORV04559.1"/>
    </source>
</evidence>
<accession>A0A1X1RFD9</accession>
<dbReference type="SUPFAM" id="SSF46955">
    <property type="entry name" value="Putative DNA-binding domain"/>
    <property type="match status" value="1"/>
</dbReference>
<dbReference type="GO" id="GO:0003700">
    <property type="term" value="F:DNA-binding transcription factor activity"/>
    <property type="evidence" value="ECO:0007669"/>
    <property type="project" value="InterPro"/>
</dbReference>
<dbReference type="InterPro" id="IPR000551">
    <property type="entry name" value="MerR-type_HTH_dom"/>
</dbReference>
<reference evidence="3 4" key="1">
    <citation type="submission" date="2016-01" db="EMBL/GenBank/DDBJ databases">
        <title>The new phylogeny of the genus Mycobacterium.</title>
        <authorList>
            <person name="Tarcisio F."/>
            <person name="Conor M."/>
            <person name="Antonella G."/>
            <person name="Elisabetta G."/>
            <person name="Giulia F.S."/>
            <person name="Sara T."/>
            <person name="Anna F."/>
            <person name="Clotilde B."/>
            <person name="Roberto B."/>
            <person name="Veronica D.S."/>
            <person name="Fabio R."/>
            <person name="Monica P."/>
            <person name="Olivier J."/>
            <person name="Enrico T."/>
            <person name="Nicola S."/>
        </authorList>
    </citation>
    <scope>NUCLEOTIDE SEQUENCE [LARGE SCALE GENOMIC DNA]</scope>
    <source>
        <strain evidence="3 4">DSM 44179</strain>
    </source>
</reference>
<organism evidence="3 4">
    <name type="scientific">Mycolicibacterium fallax</name>
    <name type="common">Mycobacterium fallax</name>
    <dbReference type="NCBI Taxonomy" id="1793"/>
    <lineage>
        <taxon>Bacteria</taxon>
        <taxon>Bacillati</taxon>
        <taxon>Actinomycetota</taxon>
        <taxon>Actinomycetes</taxon>
        <taxon>Mycobacteriales</taxon>
        <taxon>Mycobacteriaceae</taxon>
        <taxon>Mycolicibacterium</taxon>
    </lineage>
</organism>
<feature type="domain" description="HTH merR-type" evidence="2">
    <location>
        <begin position="1"/>
        <end position="69"/>
    </location>
</feature>
<sequence length="130" mass="14469">MQIGHVAARTELSITTVRHYDEVGLVTPSARSTGGFRLYTEADIDRLLVIRRMKPLGFTLTEMRDLLDSLDALNDAGASQQQRTTAANYLQHCRTKAQESATRLRTQLAYAEELAELLTARADEVFGAEN</sequence>
<dbReference type="SMART" id="SM00422">
    <property type="entry name" value="HTH_MERR"/>
    <property type="match status" value="1"/>
</dbReference>
<evidence type="ECO:0000259" key="2">
    <source>
        <dbReference type="PROSITE" id="PS50937"/>
    </source>
</evidence>
<name>A0A1X1RFD9_MYCFA</name>
<keyword evidence="4" id="KW-1185">Reference proteome</keyword>
<dbReference type="PANTHER" id="PTHR30204:SF93">
    <property type="entry name" value="HTH MERR-TYPE DOMAIN-CONTAINING PROTEIN"/>
    <property type="match status" value="1"/>
</dbReference>
<dbReference type="PANTHER" id="PTHR30204">
    <property type="entry name" value="REDOX-CYCLING DRUG-SENSING TRANSCRIPTIONAL ACTIVATOR SOXR"/>
    <property type="match status" value="1"/>
</dbReference>
<proteinExistence type="predicted"/>
<dbReference type="STRING" id="1793.AWC04_08140"/>
<dbReference type="PROSITE" id="PS50937">
    <property type="entry name" value="HTH_MERR_2"/>
    <property type="match status" value="1"/>
</dbReference>
<dbReference type="PRINTS" id="PR00040">
    <property type="entry name" value="HTHMERR"/>
</dbReference>
<dbReference type="Gene3D" id="1.10.1660.10">
    <property type="match status" value="1"/>
</dbReference>
<evidence type="ECO:0000256" key="1">
    <source>
        <dbReference type="ARBA" id="ARBA00023125"/>
    </source>
</evidence>
<comment type="caution">
    <text evidence="3">The sequence shown here is derived from an EMBL/GenBank/DDBJ whole genome shotgun (WGS) entry which is preliminary data.</text>
</comment>
<dbReference type="OrthoDB" id="9809391at2"/>
<gene>
    <name evidence="3" type="ORF">AWC04_08140</name>
</gene>
<keyword evidence="1" id="KW-0238">DNA-binding</keyword>
<dbReference type="PROSITE" id="PS00552">
    <property type="entry name" value="HTH_MERR_1"/>
    <property type="match status" value="1"/>
</dbReference>
<dbReference type="RefSeq" id="WP_085094943.1">
    <property type="nucleotide sequence ID" value="NZ_AP022603.1"/>
</dbReference>
<evidence type="ECO:0000313" key="4">
    <source>
        <dbReference type="Proteomes" id="UP000193484"/>
    </source>
</evidence>